<feature type="transmembrane region" description="Helical" evidence="2">
    <location>
        <begin position="87"/>
        <end position="106"/>
    </location>
</feature>
<keyword evidence="4" id="KW-1185">Reference proteome</keyword>
<comment type="caution">
    <text evidence="3">The sequence shown here is derived from an EMBL/GenBank/DDBJ whole genome shotgun (WGS) entry which is preliminary data.</text>
</comment>
<dbReference type="Proteomes" id="UP000597617">
    <property type="component" value="Unassembled WGS sequence"/>
</dbReference>
<evidence type="ECO:0000313" key="3">
    <source>
        <dbReference type="EMBL" id="MBF9238821.1"/>
    </source>
</evidence>
<feature type="transmembrane region" description="Helical" evidence="2">
    <location>
        <begin position="112"/>
        <end position="130"/>
    </location>
</feature>
<organism evidence="3 4">
    <name type="scientific">Hymenobacter jeongseonensis</name>
    <dbReference type="NCBI Taxonomy" id="2791027"/>
    <lineage>
        <taxon>Bacteria</taxon>
        <taxon>Pseudomonadati</taxon>
        <taxon>Bacteroidota</taxon>
        <taxon>Cytophagia</taxon>
        <taxon>Cytophagales</taxon>
        <taxon>Hymenobacteraceae</taxon>
        <taxon>Hymenobacter</taxon>
    </lineage>
</organism>
<evidence type="ECO:0000256" key="1">
    <source>
        <dbReference type="SAM" id="MobiDB-lite"/>
    </source>
</evidence>
<proteinExistence type="predicted"/>
<protein>
    <recommendedName>
        <fullName evidence="5">SLATT domain-containing protein</fullName>
    </recommendedName>
</protein>
<feature type="compositionally biased region" description="Pro residues" evidence="1">
    <location>
        <begin position="9"/>
        <end position="18"/>
    </location>
</feature>
<sequence>MNDLEAQPPAEPTPPVAPELPSGATLVSGPLYDAQSAPAAPLEPPPPLPDLRSKDGRVVLTDSTVTVLGNTFLLLELERAELTPVRWILWYLLGGLGLATVMIAFLQNWLRTGPAMFGMALTALLLAYGHRGTNRLRLHRLGREMVNFALPGDTLAWQRLVAEVNRRIYRVHDWAAREAVALLAAADEANRQAAQAAADAAGPDKSAEE</sequence>
<keyword evidence="2" id="KW-1133">Transmembrane helix</keyword>
<keyword evidence="2" id="KW-0472">Membrane</keyword>
<feature type="region of interest" description="Disordered" evidence="1">
    <location>
        <begin position="1"/>
        <end position="54"/>
    </location>
</feature>
<name>A0ABS0IKE0_9BACT</name>
<reference evidence="3 4" key="1">
    <citation type="submission" date="2020-11" db="EMBL/GenBank/DDBJ databases">
        <authorList>
            <person name="Kim M.K."/>
        </authorList>
    </citation>
    <scope>NUCLEOTIDE SEQUENCE [LARGE SCALE GENOMIC DNA]</scope>
    <source>
        <strain evidence="3 4">BT683</strain>
    </source>
</reference>
<evidence type="ECO:0008006" key="5">
    <source>
        <dbReference type="Google" id="ProtNLM"/>
    </source>
</evidence>
<dbReference type="RefSeq" id="WP_196283184.1">
    <property type="nucleotide sequence ID" value="NZ_JADQDQ010000008.1"/>
</dbReference>
<gene>
    <name evidence="3" type="ORF">I2I05_15570</name>
</gene>
<keyword evidence="2" id="KW-0812">Transmembrane</keyword>
<accession>A0ABS0IKE0</accession>
<evidence type="ECO:0000256" key="2">
    <source>
        <dbReference type="SAM" id="Phobius"/>
    </source>
</evidence>
<dbReference type="EMBL" id="JADQDQ010000008">
    <property type="protein sequence ID" value="MBF9238821.1"/>
    <property type="molecule type" value="Genomic_DNA"/>
</dbReference>
<evidence type="ECO:0000313" key="4">
    <source>
        <dbReference type="Proteomes" id="UP000597617"/>
    </source>
</evidence>